<accession>D8LW88</accession>
<keyword evidence="3" id="KW-0472">Membrane</keyword>
<dbReference type="InterPro" id="IPR000426">
    <property type="entry name" value="Proteasome_asu_N"/>
</dbReference>
<gene>
    <name evidence="5" type="ORF">GSBLH_T00000460001</name>
</gene>
<dbReference type="GO" id="GO:0019773">
    <property type="term" value="C:proteasome core complex, alpha-subunit complex"/>
    <property type="evidence" value="ECO:0007669"/>
    <property type="project" value="UniProtKB-UniRule"/>
</dbReference>
<dbReference type="Gene3D" id="3.60.20.10">
    <property type="entry name" value="Glutamine Phosphoribosylpyrophosphate, subunit 1, domain 1"/>
    <property type="match status" value="1"/>
</dbReference>
<evidence type="ECO:0000256" key="2">
    <source>
        <dbReference type="PROSITE-ProRule" id="PRU00808"/>
    </source>
</evidence>
<name>D8LW88_BLAHO</name>
<evidence type="ECO:0000259" key="4">
    <source>
        <dbReference type="PROSITE" id="PS00388"/>
    </source>
</evidence>
<protein>
    <recommendedName>
        <fullName evidence="4">Proteasome alpha-type subunits domain-containing protein</fullName>
    </recommendedName>
</protein>
<keyword evidence="1 2" id="KW-0647">Proteasome</keyword>
<dbReference type="PROSITE" id="PS51475">
    <property type="entry name" value="PROTEASOME_ALPHA_2"/>
    <property type="match status" value="1"/>
</dbReference>
<keyword evidence="3" id="KW-1133">Transmembrane helix</keyword>
<evidence type="ECO:0000256" key="1">
    <source>
        <dbReference type="ARBA" id="ARBA00022942"/>
    </source>
</evidence>
<dbReference type="InterPro" id="IPR001353">
    <property type="entry name" value="Proteasome_sua/b"/>
</dbReference>
<dbReference type="Proteomes" id="UP000008312">
    <property type="component" value="Unassembled WGS sequence"/>
</dbReference>
<dbReference type="PANTHER" id="PTHR11599">
    <property type="entry name" value="PROTEASOME SUBUNIT ALPHA/BETA"/>
    <property type="match status" value="1"/>
</dbReference>
<organism evidence="5">
    <name type="scientific">Blastocystis hominis</name>
    <dbReference type="NCBI Taxonomy" id="12968"/>
    <lineage>
        <taxon>Eukaryota</taxon>
        <taxon>Sar</taxon>
        <taxon>Stramenopiles</taxon>
        <taxon>Bigyra</taxon>
        <taxon>Opalozoa</taxon>
        <taxon>Opalinata</taxon>
        <taxon>Blastocystidae</taxon>
        <taxon>Blastocystis</taxon>
    </lineage>
</organism>
<evidence type="ECO:0000256" key="3">
    <source>
        <dbReference type="SAM" id="Phobius"/>
    </source>
</evidence>
<reference evidence="5" key="1">
    <citation type="submission" date="2010-02" db="EMBL/GenBank/DDBJ databases">
        <title>Sequencing and annotation of the Blastocystis hominis genome.</title>
        <authorList>
            <person name="Wincker P."/>
        </authorList>
    </citation>
    <scope>NUCLEOTIDE SEQUENCE</scope>
    <source>
        <strain evidence="5">Singapore isolate B</strain>
    </source>
</reference>
<dbReference type="Pfam" id="PF00227">
    <property type="entry name" value="Proteasome"/>
    <property type="match status" value="1"/>
</dbReference>
<dbReference type="SMART" id="SM00948">
    <property type="entry name" value="Proteasome_A_N"/>
    <property type="match status" value="1"/>
</dbReference>
<feature type="domain" description="Proteasome alpha-type subunits" evidence="4">
    <location>
        <begin position="203"/>
        <end position="225"/>
    </location>
</feature>
<dbReference type="InterPro" id="IPR029055">
    <property type="entry name" value="Ntn_hydrolases_N"/>
</dbReference>
<dbReference type="PROSITE" id="PS00388">
    <property type="entry name" value="PROTEASOME_ALPHA_1"/>
    <property type="match status" value="1"/>
</dbReference>
<sequence>MLSDPILNLYERDKQYMLRQGSDKVHKMQVRQFFGDDDPFSEVFRIMNTIAEESERMINQSLLRINDLSNFQKRMNMTCEPSMVEGKWYQMRGIRCVSNSAILSPLQELITAAPEAEVESLQETTPGNTLQVPLTHSVSDSVPEGVLMSVGTKSHFTSIPLGTIVLCVLVLCLFGAIIVYVLQAVKQRRLDGRSITSHAVTEYDHGVNTYSPEGRLFQVEYAIESIKLGSTAIGINTKEGIVLAVEKRLTSKLIVPSSVIKIMEIDHHIGAAMSGLVADGITLIDNARVNAANHYFNYGEPISTESIAQSLSEIMLSFGEDDNTKMSRPFGVALLIGGYTKKYGFQLFLTDLSGTYTEYKAVSIGAGCEGATDMLKDLYKPNLSLQEGIKIALSTLKQVMKDAITSNNIDVATITESGYKLYNDQEVEQCLNLLNCCMLDEESGCPFSLFGFAFQSFFPQSLHFLFSLERKSIIYRCDDCVTILFMTVVVVMVMVMTMTAMAMAMAMAVAMTLTLTLTLTLTVAMMVMTMFMAMTVRLCIDRGRNGCSNCDFRSLNIGWLLKHSRLEYIPFFFRERNRRLSRFLHLLLFSSLGLYILKHKPQ</sequence>
<dbReference type="AlphaFoldDB" id="D8LW88"/>
<feature type="transmembrane region" description="Helical" evidence="3">
    <location>
        <begin position="159"/>
        <end position="182"/>
    </location>
</feature>
<keyword evidence="6" id="KW-1185">Reference proteome</keyword>
<dbReference type="NCBIfam" id="NF003075">
    <property type="entry name" value="PRK03996.1"/>
    <property type="match status" value="1"/>
</dbReference>
<dbReference type="GO" id="GO:0006511">
    <property type="term" value="P:ubiquitin-dependent protein catabolic process"/>
    <property type="evidence" value="ECO:0007669"/>
    <property type="project" value="InterPro"/>
</dbReference>
<dbReference type="EMBL" id="FN668638">
    <property type="protein sequence ID" value="CBK20077.2"/>
    <property type="molecule type" value="Genomic_DNA"/>
</dbReference>
<feature type="transmembrane region" description="Helical" evidence="3">
    <location>
        <begin position="580"/>
        <end position="597"/>
    </location>
</feature>
<feature type="transmembrane region" description="Helical" evidence="3">
    <location>
        <begin position="509"/>
        <end position="534"/>
    </location>
</feature>
<dbReference type="RefSeq" id="XP_012894125.1">
    <property type="nucleotide sequence ID" value="XM_013038671.1"/>
</dbReference>
<comment type="similarity">
    <text evidence="2">Belongs to the peptidase T1A family.</text>
</comment>
<dbReference type="SUPFAM" id="SSF56235">
    <property type="entry name" value="N-terminal nucleophile aminohydrolases (Ntn hydrolases)"/>
    <property type="match status" value="1"/>
</dbReference>
<dbReference type="Pfam" id="PF10584">
    <property type="entry name" value="Proteasome_A_N"/>
    <property type="match status" value="1"/>
</dbReference>
<dbReference type="InterPro" id="IPR023332">
    <property type="entry name" value="Proteasome_alpha-type"/>
</dbReference>
<keyword evidence="3" id="KW-0812">Transmembrane</keyword>
<feature type="transmembrane region" description="Helical" evidence="3">
    <location>
        <begin position="480"/>
        <end position="503"/>
    </location>
</feature>
<evidence type="ECO:0000313" key="6">
    <source>
        <dbReference type="Proteomes" id="UP000008312"/>
    </source>
</evidence>
<dbReference type="InterPro" id="IPR050115">
    <property type="entry name" value="Proteasome_alpha"/>
</dbReference>
<dbReference type="InParanoid" id="D8LW88"/>
<evidence type="ECO:0000313" key="5">
    <source>
        <dbReference type="EMBL" id="CBK20077.2"/>
    </source>
</evidence>
<dbReference type="OrthoDB" id="431557at2759"/>
<dbReference type="GeneID" id="24917769"/>
<proteinExistence type="inferred from homology"/>